<gene>
    <name evidence="1" type="ORF">EZS28_014509</name>
</gene>
<sequence>MVLIVELRKIGSEEIDLKIENNKEFQFRFFRSNLKRYWTPPILLPITIADAVIEGYNKIWYYQYRDCQLQGRDIYGCGWSDDPCRTFEFGLQEITWRICGYETALIENKNIMTSNDTNGFDQVKTIELNQQERRCQNLRILKVLFGDSLTMTCFANIQIFKGIYTTFEDNNKGWIDIQN</sequence>
<dbReference type="AlphaFoldDB" id="A0A5J4W5X7"/>
<evidence type="ECO:0000313" key="2">
    <source>
        <dbReference type="Proteomes" id="UP000324800"/>
    </source>
</evidence>
<protein>
    <submittedName>
        <fullName evidence="1">Uncharacterized protein</fullName>
    </submittedName>
</protein>
<proteinExistence type="predicted"/>
<dbReference type="Proteomes" id="UP000324800">
    <property type="component" value="Unassembled WGS sequence"/>
</dbReference>
<comment type="caution">
    <text evidence="1">The sequence shown here is derived from an EMBL/GenBank/DDBJ whole genome shotgun (WGS) entry which is preliminary data.</text>
</comment>
<evidence type="ECO:0000313" key="1">
    <source>
        <dbReference type="EMBL" id="KAA6389963.1"/>
    </source>
</evidence>
<organism evidence="1 2">
    <name type="scientific">Streblomastix strix</name>
    <dbReference type="NCBI Taxonomy" id="222440"/>
    <lineage>
        <taxon>Eukaryota</taxon>
        <taxon>Metamonada</taxon>
        <taxon>Preaxostyla</taxon>
        <taxon>Oxymonadida</taxon>
        <taxon>Streblomastigidae</taxon>
        <taxon>Streblomastix</taxon>
    </lineage>
</organism>
<dbReference type="EMBL" id="SNRW01003395">
    <property type="protein sequence ID" value="KAA6389963.1"/>
    <property type="molecule type" value="Genomic_DNA"/>
</dbReference>
<name>A0A5J4W5X7_9EUKA</name>
<accession>A0A5J4W5X7</accession>
<reference evidence="1 2" key="1">
    <citation type="submission" date="2019-03" db="EMBL/GenBank/DDBJ databases">
        <title>Single cell metagenomics reveals metabolic interactions within the superorganism composed of flagellate Streblomastix strix and complex community of Bacteroidetes bacteria on its surface.</title>
        <authorList>
            <person name="Treitli S.C."/>
            <person name="Kolisko M."/>
            <person name="Husnik F."/>
            <person name="Keeling P."/>
            <person name="Hampl V."/>
        </authorList>
    </citation>
    <scope>NUCLEOTIDE SEQUENCE [LARGE SCALE GENOMIC DNA]</scope>
    <source>
        <strain evidence="1">ST1C</strain>
    </source>
</reference>